<gene>
    <name evidence="2" type="ordered locus">TREPR_3647</name>
</gene>
<keyword evidence="3" id="KW-1185">Reference proteome</keyword>
<dbReference type="RefSeq" id="WP_015706661.1">
    <property type="nucleotide sequence ID" value="NC_015578.1"/>
</dbReference>
<proteinExistence type="predicted"/>
<organism evidence="2 3">
    <name type="scientific">Treponema primitia (strain ATCC BAA-887 / DSM 12427 / ZAS-2)</name>
    <dbReference type="NCBI Taxonomy" id="545694"/>
    <lineage>
        <taxon>Bacteria</taxon>
        <taxon>Pseudomonadati</taxon>
        <taxon>Spirochaetota</taxon>
        <taxon>Spirochaetia</taxon>
        <taxon>Spirochaetales</taxon>
        <taxon>Treponemataceae</taxon>
        <taxon>Treponema</taxon>
    </lineage>
</organism>
<reference evidence="3" key="1">
    <citation type="submission" date="2009-12" db="EMBL/GenBank/DDBJ databases">
        <title>Complete sequence of Treponema primitia strain ZAS-2.</title>
        <authorList>
            <person name="Tetu S.G."/>
            <person name="Matson E."/>
            <person name="Ren Q."/>
            <person name="Seshadri R."/>
            <person name="Elbourne L."/>
            <person name="Hassan K.A."/>
            <person name="Durkin A."/>
            <person name="Radune D."/>
            <person name="Mohamoud Y."/>
            <person name="Shay R."/>
            <person name="Jin S."/>
            <person name="Zhang X."/>
            <person name="Lucey K."/>
            <person name="Ballor N.R."/>
            <person name="Ottesen E."/>
            <person name="Rosenthal R."/>
            <person name="Allen A."/>
            <person name="Leadbetter J.R."/>
            <person name="Paulsen I.T."/>
        </authorList>
    </citation>
    <scope>NUCLEOTIDE SEQUENCE [LARGE SCALE GENOMIC DNA]</scope>
    <source>
        <strain evidence="3">ATCC BAA-887 / DSM 12427 / ZAS-2</strain>
    </source>
</reference>
<evidence type="ECO:0000313" key="2">
    <source>
        <dbReference type="EMBL" id="AEF85811.1"/>
    </source>
</evidence>
<dbReference type="Proteomes" id="UP000009223">
    <property type="component" value="Chromosome"/>
</dbReference>
<dbReference type="EMBL" id="CP001843">
    <property type="protein sequence ID" value="AEF85811.1"/>
    <property type="molecule type" value="Genomic_DNA"/>
</dbReference>
<dbReference type="HOGENOM" id="CLU_1170246_0_0_12"/>
<reference evidence="2 3" key="2">
    <citation type="journal article" date="2011" name="ISME J.">
        <title>RNA-seq reveals cooperative metabolic interactions between two termite-gut spirochete species in co-culture.</title>
        <authorList>
            <person name="Rosenthal A.Z."/>
            <person name="Matson E.G."/>
            <person name="Eldar A."/>
            <person name="Leadbetter J.R."/>
        </authorList>
    </citation>
    <scope>NUCLEOTIDE SEQUENCE [LARGE SCALE GENOMIC DNA]</scope>
    <source>
        <strain evidence="3">ATCC BAA-887 / DSM 12427 / ZAS-2</strain>
    </source>
</reference>
<keyword evidence="1" id="KW-0812">Transmembrane</keyword>
<evidence type="ECO:0000313" key="3">
    <source>
        <dbReference type="Proteomes" id="UP000009223"/>
    </source>
</evidence>
<keyword evidence="1" id="KW-0472">Membrane</keyword>
<keyword evidence="1" id="KW-1133">Transmembrane helix</keyword>
<dbReference type="STRING" id="545694.TREPR_3647"/>
<dbReference type="KEGG" id="tpi:TREPR_3647"/>
<name>F5YQY0_TREPZ</name>
<dbReference type="AlphaFoldDB" id="F5YQY0"/>
<accession>F5YQY0</accession>
<protein>
    <submittedName>
        <fullName evidence="2">Uncharacterized protein</fullName>
    </submittedName>
</protein>
<feature type="transmembrane region" description="Helical" evidence="1">
    <location>
        <begin position="14"/>
        <end position="40"/>
    </location>
</feature>
<feature type="transmembrane region" description="Helical" evidence="1">
    <location>
        <begin position="47"/>
        <end position="64"/>
    </location>
</feature>
<evidence type="ECO:0000256" key="1">
    <source>
        <dbReference type="SAM" id="Phobius"/>
    </source>
</evidence>
<sequence>MSIFENIFDLLPKYLYSFLISISGLLSGINPILIFIILLAGLIFKKIRPIVIIIIIFFSIWWVYNNTKPEPTTIPETVPAETYRPIPKKSPNELKNIQSELNALMNLTSEYFSTMAVKPDVAIYPFTISGGTNPPILLLLADDFAYFYSKDKNVKLAKRWFIEPSESDDGSIANAGKRQGANYVIAGKVIPIGEQVRVSVLIISIETSEITETYMQTIIKSEVEDLLIEKQKEESHE</sequence>